<dbReference type="GO" id="GO:0016787">
    <property type="term" value="F:hydrolase activity"/>
    <property type="evidence" value="ECO:0007669"/>
    <property type="project" value="InterPro"/>
</dbReference>
<name>A0A1Y4LXJ7_9FIRM</name>
<protein>
    <submittedName>
        <fullName evidence="2">Metallophosphoesterase</fullName>
    </submittedName>
</protein>
<sequence length="196" mass="22582">MNILTLSDVEAPSLWDPLQPYRLKDVDLILSCGDLSPDYLSFIATYSHAPVLYVHGNHDDVYKSRPPLGCICIEDQIYCHQGVRILGLGGSIRYKKGTHQYTQREMNRRVRRLWFSLLRHGGFDILLTHAPAYGINDGPDLPHQGFRIFPSLLTRYTPAYMVHGHTHLSYGLQYPRQSQFVQTTIINAYEWHTIQL</sequence>
<accession>A0A1Y4LXJ7</accession>
<dbReference type="Gene3D" id="3.60.21.10">
    <property type="match status" value="1"/>
</dbReference>
<evidence type="ECO:0000259" key="1">
    <source>
        <dbReference type="Pfam" id="PF00149"/>
    </source>
</evidence>
<reference evidence="3" key="1">
    <citation type="submission" date="2017-04" db="EMBL/GenBank/DDBJ databases">
        <title>Function of individual gut microbiota members based on whole genome sequencing of pure cultures obtained from chicken caecum.</title>
        <authorList>
            <person name="Medvecky M."/>
            <person name="Cejkova D."/>
            <person name="Polansky O."/>
            <person name="Karasova D."/>
            <person name="Kubasova T."/>
            <person name="Cizek A."/>
            <person name="Rychlik I."/>
        </authorList>
    </citation>
    <scope>NUCLEOTIDE SEQUENCE [LARGE SCALE GENOMIC DNA]</scope>
    <source>
        <strain evidence="3">An179</strain>
    </source>
</reference>
<dbReference type="AlphaFoldDB" id="A0A1Y4LXJ7"/>
<dbReference type="EMBL" id="NFKL01000007">
    <property type="protein sequence ID" value="OUP59092.1"/>
    <property type="molecule type" value="Genomic_DNA"/>
</dbReference>
<dbReference type="PANTHER" id="PTHR12905:SF0">
    <property type="entry name" value="CALCINEURIN-LIKE PHOSPHOESTERASE DOMAIN-CONTAINING PROTEIN"/>
    <property type="match status" value="1"/>
</dbReference>
<comment type="caution">
    <text evidence="2">The sequence shown here is derived from an EMBL/GenBank/DDBJ whole genome shotgun (WGS) entry which is preliminary data.</text>
</comment>
<dbReference type="InterPro" id="IPR051693">
    <property type="entry name" value="UPF0046_metallophosphoest"/>
</dbReference>
<gene>
    <name evidence="2" type="ORF">B5F15_06405</name>
</gene>
<dbReference type="InterPro" id="IPR029052">
    <property type="entry name" value="Metallo-depent_PP-like"/>
</dbReference>
<evidence type="ECO:0000313" key="2">
    <source>
        <dbReference type="EMBL" id="OUP59092.1"/>
    </source>
</evidence>
<evidence type="ECO:0000313" key="3">
    <source>
        <dbReference type="Proteomes" id="UP000195326"/>
    </source>
</evidence>
<dbReference type="RefSeq" id="WP_087414780.1">
    <property type="nucleotide sequence ID" value="NZ_JBKTCX010000088.1"/>
</dbReference>
<proteinExistence type="predicted"/>
<dbReference type="PANTHER" id="PTHR12905">
    <property type="entry name" value="METALLOPHOSPHOESTERASE"/>
    <property type="match status" value="1"/>
</dbReference>
<feature type="domain" description="Calcineurin-like phosphoesterase" evidence="1">
    <location>
        <begin position="22"/>
        <end position="167"/>
    </location>
</feature>
<dbReference type="SUPFAM" id="SSF56300">
    <property type="entry name" value="Metallo-dependent phosphatases"/>
    <property type="match status" value="1"/>
</dbReference>
<dbReference type="Proteomes" id="UP000195326">
    <property type="component" value="Unassembled WGS sequence"/>
</dbReference>
<organism evidence="2 3">
    <name type="scientific">Butyricicoccus pullicaecorum</name>
    <dbReference type="NCBI Taxonomy" id="501571"/>
    <lineage>
        <taxon>Bacteria</taxon>
        <taxon>Bacillati</taxon>
        <taxon>Bacillota</taxon>
        <taxon>Clostridia</taxon>
        <taxon>Eubacteriales</taxon>
        <taxon>Butyricicoccaceae</taxon>
        <taxon>Butyricicoccus</taxon>
    </lineage>
</organism>
<dbReference type="InterPro" id="IPR004843">
    <property type="entry name" value="Calcineurin-like_PHP"/>
</dbReference>
<dbReference type="Pfam" id="PF00149">
    <property type="entry name" value="Metallophos"/>
    <property type="match status" value="1"/>
</dbReference>